<dbReference type="GO" id="GO:0003676">
    <property type="term" value="F:nucleic acid binding"/>
    <property type="evidence" value="ECO:0007669"/>
    <property type="project" value="InterPro"/>
</dbReference>
<dbReference type="InterPro" id="IPR052709">
    <property type="entry name" value="Transposase-MT_Hybrid"/>
</dbReference>
<sequence length="103" mass="12288">MKHLLARIRRLWPHLVASVKRFLLHDNARPHTAMCVRRFLAQQQVTELFHPPYYPDLSPEDFFLFPLLKLALKEHRFSNPSNIQAAVTKELQRRLFQKFLALL</sequence>
<organism evidence="1 2">
    <name type="scientific">Trichonephila inaurata madagascariensis</name>
    <dbReference type="NCBI Taxonomy" id="2747483"/>
    <lineage>
        <taxon>Eukaryota</taxon>
        <taxon>Metazoa</taxon>
        <taxon>Ecdysozoa</taxon>
        <taxon>Arthropoda</taxon>
        <taxon>Chelicerata</taxon>
        <taxon>Arachnida</taxon>
        <taxon>Araneae</taxon>
        <taxon>Araneomorphae</taxon>
        <taxon>Entelegynae</taxon>
        <taxon>Araneoidea</taxon>
        <taxon>Nephilidae</taxon>
        <taxon>Trichonephila</taxon>
        <taxon>Trichonephila inaurata</taxon>
    </lineage>
</organism>
<dbReference type="PANTHER" id="PTHR46060:SF1">
    <property type="entry name" value="MARINER MOS1 TRANSPOSASE-LIKE PROTEIN"/>
    <property type="match status" value="1"/>
</dbReference>
<dbReference type="AlphaFoldDB" id="A0A8X6XG51"/>
<keyword evidence="2" id="KW-1185">Reference proteome</keyword>
<name>A0A8X6XG51_9ARAC</name>
<dbReference type="Gene3D" id="3.30.420.10">
    <property type="entry name" value="Ribonuclease H-like superfamily/Ribonuclease H"/>
    <property type="match status" value="1"/>
</dbReference>
<evidence type="ECO:0000313" key="1">
    <source>
        <dbReference type="EMBL" id="GFY51839.1"/>
    </source>
</evidence>
<evidence type="ECO:0000313" key="2">
    <source>
        <dbReference type="Proteomes" id="UP000886998"/>
    </source>
</evidence>
<comment type="caution">
    <text evidence="1">The sequence shown here is derived from an EMBL/GenBank/DDBJ whole genome shotgun (WGS) entry which is preliminary data.</text>
</comment>
<dbReference type="InterPro" id="IPR036397">
    <property type="entry name" value="RNaseH_sf"/>
</dbReference>
<accession>A0A8X6XG51</accession>
<evidence type="ECO:0008006" key="3">
    <source>
        <dbReference type="Google" id="ProtNLM"/>
    </source>
</evidence>
<protein>
    <recommendedName>
        <fullName evidence="3">Transposase</fullName>
    </recommendedName>
</protein>
<reference evidence="1" key="1">
    <citation type="submission" date="2020-08" db="EMBL/GenBank/DDBJ databases">
        <title>Multicomponent nature underlies the extraordinary mechanical properties of spider dragline silk.</title>
        <authorList>
            <person name="Kono N."/>
            <person name="Nakamura H."/>
            <person name="Mori M."/>
            <person name="Yoshida Y."/>
            <person name="Ohtoshi R."/>
            <person name="Malay A.D."/>
            <person name="Moran D.A.P."/>
            <person name="Tomita M."/>
            <person name="Numata K."/>
            <person name="Arakawa K."/>
        </authorList>
    </citation>
    <scope>NUCLEOTIDE SEQUENCE</scope>
</reference>
<dbReference type="EMBL" id="BMAV01008339">
    <property type="protein sequence ID" value="GFY51839.1"/>
    <property type="molecule type" value="Genomic_DNA"/>
</dbReference>
<dbReference type="PANTHER" id="PTHR46060">
    <property type="entry name" value="MARINER MOS1 TRANSPOSASE-LIKE PROTEIN"/>
    <property type="match status" value="1"/>
</dbReference>
<gene>
    <name evidence="1" type="primary">AVEN_111229_1</name>
    <name evidence="1" type="ORF">TNIN_84271</name>
</gene>
<proteinExistence type="predicted"/>
<dbReference type="OrthoDB" id="6464732at2759"/>
<dbReference type="Proteomes" id="UP000886998">
    <property type="component" value="Unassembled WGS sequence"/>
</dbReference>